<dbReference type="EMBL" id="CAJVQB010012220">
    <property type="protein sequence ID" value="CAG8753811.1"/>
    <property type="molecule type" value="Genomic_DNA"/>
</dbReference>
<evidence type="ECO:0000313" key="3">
    <source>
        <dbReference type="Proteomes" id="UP000789901"/>
    </source>
</evidence>
<dbReference type="Proteomes" id="UP000789901">
    <property type="component" value="Unassembled WGS sequence"/>
</dbReference>
<protein>
    <submittedName>
        <fullName evidence="2">28750_t:CDS:1</fullName>
    </submittedName>
</protein>
<feature type="non-terminal residue" evidence="2">
    <location>
        <position position="1"/>
    </location>
</feature>
<name>A0ABN7VBE2_GIGMA</name>
<accession>A0ABN7VBE2</accession>
<proteinExistence type="predicted"/>
<sequence length="134" mass="15690">YCNKHQRHCCKKEGCNSQIYSSKEYCSDHQSICKTPACYHERVRQLREQQGKLHEQKAIKENLLKELINRLLDAQKQSDQQVSLQIQLGMKEEECLTKKLGDEKIQTLCQTQIELTKSEKDLVKLEEIINLSLN</sequence>
<reference evidence="2 3" key="1">
    <citation type="submission" date="2021-06" db="EMBL/GenBank/DDBJ databases">
        <authorList>
            <person name="Kallberg Y."/>
            <person name="Tangrot J."/>
            <person name="Rosling A."/>
        </authorList>
    </citation>
    <scope>NUCLEOTIDE SEQUENCE [LARGE SCALE GENOMIC DNA]</scope>
    <source>
        <strain evidence="2 3">120-4 pot B 10/14</strain>
    </source>
</reference>
<keyword evidence="1" id="KW-0175">Coiled coil</keyword>
<organism evidence="2 3">
    <name type="scientific">Gigaspora margarita</name>
    <dbReference type="NCBI Taxonomy" id="4874"/>
    <lineage>
        <taxon>Eukaryota</taxon>
        <taxon>Fungi</taxon>
        <taxon>Fungi incertae sedis</taxon>
        <taxon>Mucoromycota</taxon>
        <taxon>Glomeromycotina</taxon>
        <taxon>Glomeromycetes</taxon>
        <taxon>Diversisporales</taxon>
        <taxon>Gigasporaceae</taxon>
        <taxon>Gigaspora</taxon>
    </lineage>
</organism>
<keyword evidence="3" id="KW-1185">Reference proteome</keyword>
<feature type="coiled-coil region" evidence="1">
    <location>
        <begin position="46"/>
        <end position="77"/>
    </location>
</feature>
<evidence type="ECO:0000256" key="1">
    <source>
        <dbReference type="SAM" id="Coils"/>
    </source>
</evidence>
<evidence type="ECO:0000313" key="2">
    <source>
        <dbReference type="EMBL" id="CAG8753811.1"/>
    </source>
</evidence>
<comment type="caution">
    <text evidence="2">The sequence shown here is derived from an EMBL/GenBank/DDBJ whole genome shotgun (WGS) entry which is preliminary data.</text>
</comment>
<gene>
    <name evidence="2" type="ORF">GMARGA_LOCUS16694</name>
</gene>